<name>A0A5C6YXX0_9FLAO</name>
<keyword evidence="3" id="KW-0732">Signal</keyword>
<dbReference type="EMBL" id="VORT01000008">
    <property type="protein sequence ID" value="TXD72534.1"/>
    <property type="molecule type" value="Genomic_DNA"/>
</dbReference>
<keyword evidence="2" id="KW-0472">Membrane</keyword>
<keyword evidence="2" id="KW-0812">Transmembrane</keyword>
<dbReference type="SMART" id="SM00342">
    <property type="entry name" value="HTH_ARAC"/>
    <property type="match status" value="1"/>
</dbReference>
<dbReference type="Pfam" id="PF12833">
    <property type="entry name" value="HTH_18"/>
    <property type="match status" value="1"/>
</dbReference>
<dbReference type="GO" id="GO:0003700">
    <property type="term" value="F:DNA-binding transcription factor activity"/>
    <property type="evidence" value="ECO:0007669"/>
    <property type="project" value="InterPro"/>
</dbReference>
<evidence type="ECO:0000313" key="6">
    <source>
        <dbReference type="Proteomes" id="UP000321497"/>
    </source>
</evidence>
<dbReference type="Gene3D" id="1.25.40.10">
    <property type="entry name" value="Tetratricopeptide repeat domain"/>
    <property type="match status" value="1"/>
</dbReference>
<keyword evidence="6" id="KW-1185">Reference proteome</keyword>
<dbReference type="InterPro" id="IPR018060">
    <property type="entry name" value="HTH_AraC"/>
</dbReference>
<dbReference type="OrthoDB" id="5295174at2"/>
<dbReference type="PANTHER" id="PTHR43280">
    <property type="entry name" value="ARAC-FAMILY TRANSCRIPTIONAL REGULATOR"/>
    <property type="match status" value="1"/>
</dbReference>
<evidence type="ECO:0000256" key="2">
    <source>
        <dbReference type="SAM" id="Phobius"/>
    </source>
</evidence>
<evidence type="ECO:0000259" key="4">
    <source>
        <dbReference type="PROSITE" id="PS01124"/>
    </source>
</evidence>
<dbReference type="RefSeq" id="WP_111844971.1">
    <property type="nucleotide sequence ID" value="NZ_UEGI01000011.1"/>
</dbReference>
<dbReference type="SUPFAM" id="SSF48452">
    <property type="entry name" value="TPR-like"/>
    <property type="match status" value="1"/>
</dbReference>
<dbReference type="PROSITE" id="PS01124">
    <property type="entry name" value="HTH_ARAC_FAMILY_2"/>
    <property type="match status" value="1"/>
</dbReference>
<dbReference type="Proteomes" id="UP000321497">
    <property type="component" value="Unassembled WGS sequence"/>
</dbReference>
<proteinExistence type="predicted"/>
<evidence type="ECO:0000313" key="5">
    <source>
        <dbReference type="EMBL" id="TXD72534.1"/>
    </source>
</evidence>
<accession>A0A5C6YXX0</accession>
<sequence>MRSIFYICSMALVSLVASAQDDGDYKDMLANAETVLYTQPDESIKIANHVLQNSNNADQLIQANLLNTNAYYIKGEFENAVNAGVEAKVLAESTENIPMQLKATLASIPLLNHLGLNAVAERYYINTNAPVPIQKAVESSNFSIGGKVLLNGYKEMEQDNWQQALEYFGKANSIFEKIPDKALVNETTAIMATLYAKVYSIDTAQNHLEALLENTAGEHPNNYLKMVVLNQMGALFFLKQDYSKSIESYLTALQIAELFQNKNYQSHISENLSSVYLALKDSPQFYSYKKTAQQLDDEAETAEDQAINAIYNYVNNNHTAKRDTLKKTYTRNLWIFSAVLLVIFLTWLLLRFRYRNRARQYNRFLTYIENRQRPIENLPIKEISKGLNIPQETENAIVSKLEQFEKSKQFTKQDMSLALLAANFETNTKYLSEIINTHKGKNFNSYINELRINYIIDKLKSNRTYLQYKISYLAEESGFSSHSSFATVFKAVTGIPPTVFIDLLKSTKKTSKHIYEKVE</sequence>
<gene>
    <name evidence="5" type="ORF">ESU54_12025</name>
</gene>
<evidence type="ECO:0000256" key="1">
    <source>
        <dbReference type="ARBA" id="ARBA00023125"/>
    </source>
</evidence>
<feature type="chain" id="PRO_5022994139" evidence="3">
    <location>
        <begin position="20"/>
        <end position="519"/>
    </location>
</feature>
<evidence type="ECO:0000256" key="3">
    <source>
        <dbReference type="SAM" id="SignalP"/>
    </source>
</evidence>
<keyword evidence="2" id="KW-1133">Transmembrane helix</keyword>
<feature type="transmembrane region" description="Helical" evidence="2">
    <location>
        <begin position="333"/>
        <end position="350"/>
    </location>
</feature>
<organism evidence="5 6">
    <name type="scientific">Aequorivita antarctica</name>
    <dbReference type="NCBI Taxonomy" id="153266"/>
    <lineage>
        <taxon>Bacteria</taxon>
        <taxon>Pseudomonadati</taxon>
        <taxon>Bacteroidota</taxon>
        <taxon>Flavobacteriia</taxon>
        <taxon>Flavobacteriales</taxon>
        <taxon>Flavobacteriaceae</taxon>
        <taxon>Aequorivita</taxon>
    </lineage>
</organism>
<keyword evidence="1" id="KW-0238">DNA-binding</keyword>
<dbReference type="InterPro" id="IPR011990">
    <property type="entry name" value="TPR-like_helical_dom_sf"/>
</dbReference>
<reference evidence="5 6" key="1">
    <citation type="submission" date="2019-08" db="EMBL/GenBank/DDBJ databases">
        <title>Genome of Aequorivita antarctica SW49 (type strain).</title>
        <authorList>
            <person name="Bowman J.P."/>
        </authorList>
    </citation>
    <scope>NUCLEOTIDE SEQUENCE [LARGE SCALE GENOMIC DNA]</scope>
    <source>
        <strain evidence="5 6">SW49</strain>
    </source>
</reference>
<dbReference type="AlphaFoldDB" id="A0A5C6YXX0"/>
<feature type="domain" description="HTH araC/xylS-type" evidence="4">
    <location>
        <begin position="395"/>
        <end position="503"/>
    </location>
</feature>
<dbReference type="Gene3D" id="1.10.10.60">
    <property type="entry name" value="Homeodomain-like"/>
    <property type="match status" value="2"/>
</dbReference>
<dbReference type="PANTHER" id="PTHR43280:SF2">
    <property type="entry name" value="HTH-TYPE TRANSCRIPTIONAL REGULATOR EXSA"/>
    <property type="match status" value="1"/>
</dbReference>
<protein>
    <submittedName>
        <fullName evidence="5">Helix-turn-helix domain-containing protein</fullName>
    </submittedName>
</protein>
<feature type="signal peptide" evidence="3">
    <location>
        <begin position="1"/>
        <end position="19"/>
    </location>
</feature>
<dbReference type="GO" id="GO:0043565">
    <property type="term" value="F:sequence-specific DNA binding"/>
    <property type="evidence" value="ECO:0007669"/>
    <property type="project" value="InterPro"/>
</dbReference>
<comment type="caution">
    <text evidence="5">The sequence shown here is derived from an EMBL/GenBank/DDBJ whole genome shotgun (WGS) entry which is preliminary data.</text>
</comment>